<gene>
    <name evidence="1" type="ORF">D0962_09515</name>
</gene>
<name>A0A6M0S3N6_9CYAN</name>
<organism evidence="1 2">
    <name type="scientific">Adonisia turfae CCMR0082</name>
    <dbReference type="NCBI Taxonomy" id="2304604"/>
    <lineage>
        <taxon>Bacteria</taxon>
        <taxon>Bacillati</taxon>
        <taxon>Cyanobacteriota</taxon>
        <taxon>Adonisia</taxon>
        <taxon>Adonisia turfae</taxon>
    </lineage>
</organism>
<protein>
    <submittedName>
        <fullName evidence="1">Uncharacterized protein</fullName>
    </submittedName>
</protein>
<dbReference type="Proteomes" id="UP000473574">
    <property type="component" value="Unassembled WGS sequence"/>
</dbReference>
<dbReference type="EMBL" id="QZCE01000002">
    <property type="protein sequence ID" value="NEZ63016.1"/>
    <property type="molecule type" value="Genomic_DNA"/>
</dbReference>
<sequence length="103" mass="12107">MTDLTQIRQRAIANIDPVWDNSNGATAPCPDPSQEYLVELQQNVNGRDCRWYRVMYWDSVYGWTCEDGGKFIQLGPTQIARRWCKISDIDKGWIRERHTWKGE</sequence>
<evidence type="ECO:0000313" key="1">
    <source>
        <dbReference type="EMBL" id="NEZ63016.1"/>
    </source>
</evidence>
<reference evidence="1 2" key="1">
    <citation type="journal article" date="2020" name="Microb. Ecol.">
        <title>Ecogenomics of the Marine Benthic Filamentous Cyanobacterium Adonisia.</title>
        <authorList>
            <person name="Walter J.M."/>
            <person name="Coutinho F.H."/>
            <person name="Leomil L."/>
            <person name="Hargreaves P.I."/>
            <person name="Campeao M.E."/>
            <person name="Vieira V.V."/>
            <person name="Silva B.S."/>
            <person name="Fistarol G.O."/>
            <person name="Salomon P.S."/>
            <person name="Sawabe T."/>
            <person name="Mino S."/>
            <person name="Hosokawa M."/>
            <person name="Miyashita H."/>
            <person name="Maruyama F."/>
            <person name="van Verk M.C."/>
            <person name="Dutilh B.E."/>
            <person name="Thompson C.C."/>
            <person name="Thompson F.L."/>
        </authorList>
    </citation>
    <scope>NUCLEOTIDE SEQUENCE [LARGE SCALE GENOMIC DNA]</scope>
    <source>
        <strain evidence="1 2">CCMR0082</strain>
    </source>
</reference>
<dbReference type="AlphaFoldDB" id="A0A6M0S3N6"/>
<comment type="caution">
    <text evidence="1">The sequence shown here is derived from an EMBL/GenBank/DDBJ whole genome shotgun (WGS) entry which is preliminary data.</text>
</comment>
<proteinExistence type="predicted"/>
<evidence type="ECO:0000313" key="2">
    <source>
        <dbReference type="Proteomes" id="UP000473574"/>
    </source>
</evidence>
<accession>A0A6M0S3N6</accession>
<dbReference type="RefSeq" id="WP_163662087.1">
    <property type="nucleotide sequence ID" value="NZ_QZCE01000002.1"/>
</dbReference>